<dbReference type="InterPro" id="IPR009100">
    <property type="entry name" value="AcylCoA_DH/oxidase_NM_dom_sf"/>
</dbReference>
<comment type="caution">
    <text evidence="9">The sequence shown here is derived from an EMBL/GenBank/DDBJ whole genome shotgun (WGS) entry which is preliminary data.</text>
</comment>
<dbReference type="PANTHER" id="PTHR43884">
    <property type="entry name" value="ACYL-COA DEHYDROGENASE"/>
    <property type="match status" value="1"/>
</dbReference>
<evidence type="ECO:0000313" key="10">
    <source>
        <dbReference type="Proteomes" id="UP000651728"/>
    </source>
</evidence>
<evidence type="ECO:0000256" key="4">
    <source>
        <dbReference type="ARBA" id="ARBA00022827"/>
    </source>
</evidence>
<dbReference type="InterPro" id="IPR036250">
    <property type="entry name" value="AcylCo_DH-like_C"/>
</dbReference>
<dbReference type="InterPro" id="IPR009075">
    <property type="entry name" value="AcylCo_DH/oxidase_C"/>
</dbReference>
<dbReference type="PANTHER" id="PTHR43884:SF12">
    <property type="entry name" value="ISOVALERYL-COA DEHYDROGENASE, MITOCHONDRIAL-RELATED"/>
    <property type="match status" value="1"/>
</dbReference>
<sequence length="382" mass="41301">MLNDEHVELRKSVEEFAREVVAPVIGDYYERCEFPYDVVRRMGAMGLFGLPVPEEYGGMGGDYFALCLALEELARVDSSVAITLEAAVSLGAMPILRYGTDEQKRRWLPGMAAGEILGAFGLTEPGGGSDVAGGMRTTAALDGGEWVINGSKAFITNSGTDITGVVAVAAITGRREDGRPEISTILVPSGTPGMTVSKKYSKVGWSASDTRELSFTDCRVPEENILGERGRGYAQFLQTLDEGRVAIAAVSVGLAQGCVDESLRYARERRAFGQEIGCYQAIQFKIVDMEARAHTARLAYYHAAERMVAGLPFKKEAAIAKLVASNAAMDNARDATQVFGGYGFMNEFPVGRFYRDAKILEIGEGTSEVQRMLIARELGLPT</sequence>
<feature type="domain" description="Acyl-CoA oxidase/dehydrogenase middle" evidence="7">
    <location>
        <begin position="119"/>
        <end position="218"/>
    </location>
</feature>
<proteinExistence type="inferred from homology"/>
<dbReference type="Pfam" id="PF02770">
    <property type="entry name" value="Acyl-CoA_dh_M"/>
    <property type="match status" value="1"/>
</dbReference>
<evidence type="ECO:0000259" key="6">
    <source>
        <dbReference type="Pfam" id="PF00441"/>
    </source>
</evidence>
<dbReference type="Pfam" id="PF02771">
    <property type="entry name" value="Acyl-CoA_dh_N"/>
    <property type="match status" value="1"/>
</dbReference>
<dbReference type="SUPFAM" id="SSF56645">
    <property type="entry name" value="Acyl-CoA dehydrogenase NM domain-like"/>
    <property type="match status" value="1"/>
</dbReference>
<dbReference type="InterPro" id="IPR006089">
    <property type="entry name" value="Acyl-CoA_DH_CS"/>
</dbReference>
<keyword evidence="4 5" id="KW-0274">FAD</keyword>
<dbReference type="PIRSF" id="PIRSF016578">
    <property type="entry name" value="HsaA"/>
    <property type="match status" value="1"/>
</dbReference>
<dbReference type="RefSeq" id="WP_204285491.1">
    <property type="nucleotide sequence ID" value="NZ_BAABEJ010000009.1"/>
</dbReference>
<comment type="similarity">
    <text evidence="2 5">Belongs to the acyl-CoA dehydrogenase family.</text>
</comment>
<evidence type="ECO:0000259" key="7">
    <source>
        <dbReference type="Pfam" id="PF02770"/>
    </source>
</evidence>
<dbReference type="PROSITE" id="PS00072">
    <property type="entry name" value="ACYL_COA_DH_1"/>
    <property type="match status" value="1"/>
</dbReference>
<organism evidence="9 10">
    <name type="scientific">Microbispora amethystogenes</name>
    <dbReference type="NCBI Taxonomy" id="1427754"/>
    <lineage>
        <taxon>Bacteria</taxon>
        <taxon>Bacillati</taxon>
        <taxon>Actinomycetota</taxon>
        <taxon>Actinomycetes</taxon>
        <taxon>Streptosporangiales</taxon>
        <taxon>Streptosporangiaceae</taxon>
        <taxon>Microbispora</taxon>
    </lineage>
</organism>
<keyword evidence="10" id="KW-1185">Reference proteome</keyword>
<gene>
    <name evidence="9" type="ORF">Mam01_24970</name>
</gene>
<dbReference type="SUPFAM" id="SSF47203">
    <property type="entry name" value="Acyl-CoA dehydrogenase C-terminal domain-like"/>
    <property type="match status" value="1"/>
</dbReference>
<evidence type="ECO:0000256" key="5">
    <source>
        <dbReference type="RuleBase" id="RU362125"/>
    </source>
</evidence>
<evidence type="ECO:0000256" key="1">
    <source>
        <dbReference type="ARBA" id="ARBA00001974"/>
    </source>
</evidence>
<dbReference type="Gene3D" id="1.20.140.10">
    <property type="entry name" value="Butyryl-CoA Dehydrogenase, subunit A, domain 3"/>
    <property type="match status" value="1"/>
</dbReference>
<dbReference type="Proteomes" id="UP000651728">
    <property type="component" value="Unassembled WGS sequence"/>
</dbReference>
<keyword evidence="3 5" id="KW-0285">Flavoprotein</keyword>
<name>A0ABQ4FC11_9ACTN</name>
<evidence type="ECO:0000256" key="3">
    <source>
        <dbReference type="ARBA" id="ARBA00022630"/>
    </source>
</evidence>
<feature type="domain" description="Acyl-CoA dehydrogenase/oxidase N-terminal" evidence="8">
    <location>
        <begin position="3"/>
        <end position="115"/>
    </location>
</feature>
<dbReference type="Pfam" id="PF00441">
    <property type="entry name" value="Acyl-CoA_dh_1"/>
    <property type="match status" value="1"/>
</dbReference>
<keyword evidence="5" id="KW-0560">Oxidoreductase</keyword>
<dbReference type="EMBL" id="BOOB01000016">
    <property type="protein sequence ID" value="GIH32333.1"/>
    <property type="molecule type" value="Genomic_DNA"/>
</dbReference>
<dbReference type="PROSITE" id="PS00073">
    <property type="entry name" value="ACYL_COA_DH_2"/>
    <property type="match status" value="1"/>
</dbReference>
<evidence type="ECO:0000313" key="9">
    <source>
        <dbReference type="EMBL" id="GIH32333.1"/>
    </source>
</evidence>
<dbReference type="Gene3D" id="2.40.110.10">
    <property type="entry name" value="Butyryl-CoA Dehydrogenase, subunit A, domain 2"/>
    <property type="match status" value="1"/>
</dbReference>
<reference evidence="9 10" key="1">
    <citation type="submission" date="2021-01" db="EMBL/GenBank/DDBJ databases">
        <title>Whole genome shotgun sequence of Microbispora amethystogenes NBRC 101907.</title>
        <authorList>
            <person name="Komaki H."/>
            <person name="Tamura T."/>
        </authorList>
    </citation>
    <scope>NUCLEOTIDE SEQUENCE [LARGE SCALE GENOMIC DNA]</scope>
    <source>
        <strain evidence="9 10">NBRC 101907</strain>
    </source>
</reference>
<dbReference type="InterPro" id="IPR013786">
    <property type="entry name" value="AcylCoA_DH/ox_N"/>
</dbReference>
<comment type="cofactor">
    <cofactor evidence="1 5">
        <name>FAD</name>
        <dbReference type="ChEBI" id="CHEBI:57692"/>
    </cofactor>
</comment>
<evidence type="ECO:0000259" key="8">
    <source>
        <dbReference type="Pfam" id="PF02771"/>
    </source>
</evidence>
<dbReference type="Gene3D" id="1.10.540.10">
    <property type="entry name" value="Acyl-CoA dehydrogenase/oxidase, N-terminal domain"/>
    <property type="match status" value="1"/>
</dbReference>
<feature type="domain" description="Acyl-CoA dehydrogenase/oxidase C-terminal" evidence="6">
    <location>
        <begin position="230"/>
        <end position="378"/>
    </location>
</feature>
<accession>A0ABQ4FC11</accession>
<protein>
    <submittedName>
        <fullName evidence="9">Acyl-CoA dehydrogenase</fullName>
    </submittedName>
</protein>
<dbReference type="InterPro" id="IPR006091">
    <property type="entry name" value="Acyl-CoA_Oxase/DH_mid-dom"/>
</dbReference>
<dbReference type="InterPro" id="IPR037069">
    <property type="entry name" value="AcylCoA_DH/ox_N_sf"/>
</dbReference>
<evidence type="ECO:0000256" key="2">
    <source>
        <dbReference type="ARBA" id="ARBA00009347"/>
    </source>
</evidence>
<dbReference type="InterPro" id="IPR046373">
    <property type="entry name" value="Acyl-CoA_Oxase/DH_mid-dom_sf"/>
</dbReference>